<feature type="region of interest" description="Disordered" evidence="1">
    <location>
        <begin position="1"/>
        <end position="59"/>
    </location>
</feature>
<name>A0A9P1IJR7_9PELO</name>
<organism evidence="3 4">
    <name type="scientific">Caenorhabditis angaria</name>
    <dbReference type="NCBI Taxonomy" id="860376"/>
    <lineage>
        <taxon>Eukaryota</taxon>
        <taxon>Metazoa</taxon>
        <taxon>Ecdysozoa</taxon>
        <taxon>Nematoda</taxon>
        <taxon>Chromadorea</taxon>
        <taxon>Rhabditida</taxon>
        <taxon>Rhabditina</taxon>
        <taxon>Rhabditomorpha</taxon>
        <taxon>Rhabditoidea</taxon>
        <taxon>Rhabditidae</taxon>
        <taxon>Peloderinae</taxon>
        <taxon>Caenorhabditis</taxon>
    </lineage>
</organism>
<evidence type="ECO:0000313" key="4">
    <source>
        <dbReference type="Proteomes" id="UP001152747"/>
    </source>
</evidence>
<dbReference type="Proteomes" id="UP001152747">
    <property type="component" value="Unassembled WGS sequence"/>
</dbReference>
<evidence type="ECO:0000313" key="3">
    <source>
        <dbReference type="EMBL" id="CAI5446163.1"/>
    </source>
</evidence>
<dbReference type="PROSITE" id="PS00028">
    <property type="entry name" value="ZINC_FINGER_C2H2_1"/>
    <property type="match status" value="1"/>
</dbReference>
<feature type="domain" description="C2H2-type" evidence="2">
    <location>
        <begin position="137"/>
        <end position="158"/>
    </location>
</feature>
<dbReference type="OrthoDB" id="5868031at2759"/>
<evidence type="ECO:0000256" key="1">
    <source>
        <dbReference type="SAM" id="MobiDB-lite"/>
    </source>
</evidence>
<feature type="compositionally biased region" description="Acidic residues" evidence="1">
    <location>
        <begin position="1"/>
        <end position="14"/>
    </location>
</feature>
<dbReference type="AlphaFoldDB" id="A0A9P1IJR7"/>
<evidence type="ECO:0000259" key="2">
    <source>
        <dbReference type="PROSITE" id="PS00028"/>
    </source>
</evidence>
<accession>A0A9P1IJR7</accession>
<sequence length="213" mass="24955">MTSEDGEILEEDPTMSDSSSSSSSSSDSEKEDKPMWKHRKIVKRSPSRSRQVRKEKDERKFDGIRKRYRKCSSSSCDSSCSRERLPRAYRLKNETTKRVRRNSDISRLCCSTCGSRKASLKGLIHHEMNQHGLKMQCAFCSSTCDSNEEFRNHYELEHPQKKVQCVYCKCNFEEPREMSDKRWSFVFAHAYGENLYARMAEYEELNNNAISRK</sequence>
<gene>
    <name evidence="3" type="ORF">CAMP_LOCUS8800</name>
</gene>
<dbReference type="InterPro" id="IPR013087">
    <property type="entry name" value="Znf_C2H2_type"/>
</dbReference>
<keyword evidence="4" id="KW-1185">Reference proteome</keyword>
<reference evidence="3" key="1">
    <citation type="submission" date="2022-11" db="EMBL/GenBank/DDBJ databases">
        <authorList>
            <person name="Kikuchi T."/>
        </authorList>
    </citation>
    <scope>NUCLEOTIDE SEQUENCE</scope>
    <source>
        <strain evidence="3">PS1010</strain>
    </source>
</reference>
<feature type="compositionally biased region" description="Basic residues" evidence="1">
    <location>
        <begin position="36"/>
        <end position="51"/>
    </location>
</feature>
<proteinExistence type="predicted"/>
<dbReference type="EMBL" id="CANHGI010000003">
    <property type="protein sequence ID" value="CAI5446163.1"/>
    <property type="molecule type" value="Genomic_DNA"/>
</dbReference>
<feature type="compositionally biased region" description="Low complexity" evidence="1">
    <location>
        <begin position="16"/>
        <end position="26"/>
    </location>
</feature>
<comment type="caution">
    <text evidence="3">The sequence shown here is derived from an EMBL/GenBank/DDBJ whole genome shotgun (WGS) entry which is preliminary data.</text>
</comment>
<protein>
    <recommendedName>
        <fullName evidence="2">C2H2-type domain-containing protein</fullName>
    </recommendedName>
</protein>